<organism evidence="1 2">
    <name type="scientific">Methylosinus trichosporium (strain ATCC 35070 / NCIMB 11131 / UNIQEM 75 / OB3b)</name>
    <dbReference type="NCBI Taxonomy" id="595536"/>
    <lineage>
        <taxon>Bacteria</taxon>
        <taxon>Pseudomonadati</taxon>
        <taxon>Pseudomonadota</taxon>
        <taxon>Alphaproteobacteria</taxon>
        <taxon>Hyphomicrobiales</taxon>
        <taxon>Methylocystaceae</taxon>
        <taxon>Methylosinus</taxon>
    </lineage>
</organism>
<accession>A0A2D2CXK3</accession>
<dbReference type="AlphaFoldDB" id="A0A2D2CXK3"/>
<reference evidence="2" key="1">
    <citation type="submission" date="2017-10" db="EMBL/GenBank/DDBJ databases">
        <title>Completed PacBio SMRT sequence of Methylosinus trichosporium OB3b reveals presence of a third large plasmid.</title>
        <authorList>
            <person name="Charles T.C."/>
            <person name="Lynch M.D.J."/>
            <person name="Heil J.R."/>
            <person name="Cheng J."/>
        </authorList>
    </citation>
    <scope>NUCLEOTIDE SEQUENCE [LARGE SCALE GENOMIC DNA]</scope>
    <source>
        <strain evidence="2">OB3b</strain>
    </source>
</reference>
<dbReference type="KEGG" id="mtw:CQW49_06030"/>
<name>A0A2D2CXK3_METT3</name>
<proteinExistence type="predicted"/>
<protein>
    <submittedName>
        <fullName evidence="1">Uncharacterized protein</fullName>
    </submittedName>
</protein>
<evidence type="ECO:0000313" key="1">
    <source>
        <dbReference type="EMBL" id="ATQ67500.1"/>
    </source>
</evidence>
<dbReference type="Proteomes" id="UP000230709">
    <property type="component" value="Chromosome"/>
</dbReference>
<keyword evidence="2" id="KW-1185">Reference proteome</keyword>
<evidence type="ECO:0000313" key="2">
    <source>
        <dbReference type="Proteomes" id="UP000230709"/>
    </source>
</evidence>
<dbReference type="EMBL" id="CP023737">
    <property type="protein sequence ID" value="ATQ67500.1"/>
    <property type="molecule type" value="Genomic_DNA"/>
</dbReference>
<gene>
    <name evidence="1" type="ORF">CQW49_06030</name>
</gene>
<sequence length="291" mass="33262">MMMMFFGDSHSRQFQSDNPGTWAHVSFSGATMKGLRRDKSKVGHSRAIRTMSMIPVQKTVFIMLGQVDMDVTFYRDVATRGAFDETEFFTERAMIYRAFADGLLMMAEPFITHVCILGPQVTTLDDDVFGSATAALARVPEEDFKREVYKIDCSHVERCRRAKRFNDIVADWFSNEEKVSFHRIDNDMVDENYLIRKEFIRPRKTDHHARNDMTLPLWQDRLQDFVPRYKHIVARRHAHKLALAAKASAPAPAVEALALVGEPAAAVPANEAAPRDENAVQAWLKRWGRQA</sequence>